<dbReference type="InterPro" id="IPR036102">
    <property type="entry name" value="OsmC/Ohrsf"/>
</dbReference>
<dbReference type="OrthoDB" id="9789573at2"/>
<dbReference type="EMBL" id="QYUR01000006">
    <property type="protein sequence ID" value="RJG09665.1"/>
    <property type="molecule type" value="Genomic_DNA"/>
</dbReference>
<organism evidence="1 2">
    <name type="scientific">Pseudomonas cavernicola</name>
    <dbReference type="NCBI Taxonomy" id="2320866"/>
    <lineage>
        <taxon>Bacteria</taxon>
        <taxon>Pseudomonadati</taxon>
        <taxon>Pseudomonadota</taxon>
        <taxon>Gammaproteobacteria</taxon>
        <taxon>Pseudomonadales</taxon>
        <taxon>Pseudomonadaceae</taxon>
        <taxon>Pseudomonas</taxon>
    </lineage>
</organism>
<accession>A0A418XAX8</accession>
<keyword evidence="2" id="KW-1185">Reference proteome</keyword>
<protein>
    <submittedName>
        <fullName evidence="1">OsmC family peroxiredoxin</fullName>
    </submittedName>
</protein>
<evidence type="ECO:0000313" key="1">
    <source>
        <dbReference type="EMBL" id="RJG09665.1"/>
    </source>
</evidence>
<dbReference type="InterPro" id="IPR015946">
    <property type="entry name" value="KH_dom-like_a/b"/>
</dbReference>
<evidence type="ECO:0000313" key="2">
    <source>
        <dbReference type="Proteomes" id="UP000284021"/>
    </source>
</evidence>
<gene>
    <name evidence="1" type="ORF">D3879_16445</name>
</gene>
<proteinExistence type="predicted"/>
<dbReference type="InterPro" id="IPR003718">
    <property type="entry name" value="OsmC/Ohr_fam"/>
</dbReference>
<dbReference type="PANTHER" id="PTHR39624">
    <property type="entry name" value="PROTEIN INVOLVED IN RIMO-MEDIATED BETA-METHYLTHIOLATION OF RIBOSOMAL PROTEIN S12 YCAO"/>
    <property type="match status" value="1"/>
</dbReference>
<dbReference type="Proteomes" id="UP000284021">
    <property type="component" value="Unassembled WGS sequence"/>
</dbReference>
<dbReference type="SUPFAM" id="SSF82784">
    <property type="entry name" value="OsmC-like"/>
    <property type="match status" value="1"/>
</dbReference>
<dbReference type="Pfam" id="PF02566">
    <property type="entry name" value="OsmC"/>
    <property type="match status" value="1"/>
</dbReference>
<name>A0A418XAX8_9PSED</name>
<sequence>MTVTVTTGSSAGYRHAIKVNERHELFTDMPKAHGGEGSAPEPHDYFDVALGACKALTVTQYARSHNIPLSGISVDVSSDNSKEREGFYGMTVQLTLHGTLTDEQRAKLLAIANKCPLHKLMTTVEVKIETRLNQGALTQ</sequence>
<dbReference type="RefSeq" id="WP_119955359.1">
    <property type="nucleotide sequence ID" value="NZ_QYUR01000006.1"/>
</dbReference>
<dbReference type="PANTHER" id="PTHR39624:SF2">
    <property type="entry name" value="OSMC-LIKE PROTEIN"/>
    <property type="match status" value="1"/>
</dbReference>
<dbReference type="Gene3D" id="3.30.300.20">
    <property type="match status" value="1"/>
</dbReference>
<dbReference type="AlphaFoldDB" id="A0A418XAX8"/>
<comment type="caution">
    <text evidence="1">The sequence shown here is derived from an EMBL/GenBank/DDBJ whole genome shotgun (WGS) entry which is preliminary data.</text>
</comment>
<reference evidence="1 2" key="1">
    <citation type="submission" date="2018-09" db="EMBL/GenBank/DDBJ databases">
        <authorList>
            <person name="Zhu H."/>
        </authorList>
    </citation>
    <scope>NUCLEOTIDE SEQUENCE [LARGE SCALE GENOMIC DNA]</scope>
    <source>
        <strain evidence="1 2">K1S02-6</strain>
    </source>
</reference>